<keyword evidence="3" id="KW-1185">Reference proteome</keyword>
<gene>
    <name evidence="2" type="ORF">GCM10007425_07570</name>
</gene>
<dbReference type="InterPro" id="IPR001387">
    <property type="entry name" value="Cro/C1-type_HTH"/>
</dbReference>
<dbReference type="Gene3D" id="1.10.260.40">
    <property type="entry name" value="lambda repressor-like DNA-binding domains"/>
    <property type="match status" value="1"/>
</dbReference>
<evidence type="ECO:0000313" key="3">
    <source>
        <dbReference type="Proteomes" id="UP000616608"/>
    </source>
</evidence>
<evidence type="ECO:0000259" key="1">
    <source>
        <dbReference type="PROSITE" id="PS50943"/>
    </source>
</evidence>
<dbReference type="AlphaFoldDB" id="A0A917G043"/>
<dbReference type="GO" id="GO:0003677">
    <property type="term" value="F:DNA binding"/>
    <property type="evidence" value="ECO:0007669"/>
    <property type="project" value="InterPro"/>
</dbReference>
<organism evidence="2 3">
    <name type="scientific">Lysinibacillus alkalisoli</name>
    <dbReference type="NCBI Taxonomy" id="1911548"/>
    <lineage>
        <taxon>Bacteria</taxon>
        <taxon>Bacillati</taxon>
        <taxon>Bacillota</taxon>
        <taxon>Bacilli</taxon>
        <taxon>Bacillales</taxon>
        <taxon>Bacillaceae</taxon>
        <taxon>Lysinibacillus</taxon>
    </lineage>
</organism>
<dbReference type="SUPFAM" id="SSF47413">
    <property type="entry name" value="lambda repressor-like DNA-binding domains"/>
    <property type="match status" value="1"/>
</dbReference>
<reference evidence="2" key="1">
    <citation type="journal article" date="2014" name="Int. J. Syst. Evol. Microbiol.">
        <title>Complete genome sequence of Corynebacterium casei LMG S-19264T (=DSM 44701T), isolated from a smear-ripened cheese.</title>
        <authorList>
            <consortium name="US DOE Joint Genome Institute (JGI-PGF)"/>
            <person name="Walter F."/>
            <person name="Albersmeier A."/>
            <person name="Kalinowski J."/>
            <person name="Ruckert C."/>
        </authorList>
    </citation>
    <scope>NUCLEOTIDE SEQUENCE</scope>
    <source>
        <strain evidence="2">CGMCC 1.15760</strain>
    </source>
</reference>
<evidence type="ECO:0000313" key="2">
    <source>
        <dbReference type="EMBL" id="GGG15763.1"/>
    </source>
</evidence>
<dbReference type="PROSITE" id="PS50943">
    <property type="entry name" value="HTH_CROC1"/>
    <property type="match status" value="1"/>
</dbReference>
<dbReference type="EMBL" id="BMJT01000002">
    <property type="protein sequence ID" value="GGG15763.1"/>
    <property type="molecule type" value="Genomic_DNA"/>
</dbReference>
<sequence length="70" mass="8246">MKYTLEKARLKSNISTKEVANSLGISVNTYMEYERYKKIFRMDQALEFAKVVQLSLDDIIFFSIEDTEKL</sequence>
<accession>A0A917G043</accession>
<comment type="caution">
    <text evidence="2">The sequence shown here is derived from an EMBL/GenBank/DDBJ whole genome shotgun (WGS) entry which is preliminary data.</text>
</comment>
<name>A0A917G043_9BACI</name>
<dbReference type="InterPro" id="IPR010982">
    <property type="entry name" value="Lambda_DNA-bd_dom_sf"/>
</dbReference>
<dbReference type="RefSeq" id="WP_229704148.1">
    <property type="nucleotide sequence ID" value="NZ_BMJT01000002.1"/>
</dbReference>
<reference evidence="2" key="2">
    <citation type="submission" date="2020-09" db="EMBL/GenBank/DDBJ databases">
        <authorList>
            <person name="Sun Q."/>
            <person name="Zhou Y."/>
        </authorList>
    </citation>
    <scope>NUCLEOTIDE SEQUENCE</scope>
    <source>
        <strain evidence="2">CGMCC 1.15760</strain>
    </source>
</reference>
<dbReference type="Proteomes" id="UP000616608">
    <property type="component" value="Unassembled WGS sequence"/>
</dbReference>
<feature type="domain" description="HTH cro/C1-type" evidence="1">
    <location>
        <begin position="5"/>
        <end position="59"/>
    </location>
</feature>
<proteinExistence type="predicted"/>
<dbReference type="CDD" id="cd00093">
    <property type="entry name" value="HTH_XRE"/>
    <property type="match status" value="1"/>
</dbReference>
<protein>
    <recommendedName>
        <fullName evidence="1">HTH cro/C1-type domain-containing protein</fullName>
    </recommendedName>
</protein>
<dbReference type="Pfam" id="PF01381">
    <property type="entry name" value="HTH_3"/>
    <property type="match status" value="1"/>
</dbReference>
<dbReference type="SMART" id="SM00530">
    <property type="entry name" value="HTH_XRE"/>
    <property type="match status" value="1"/>
</dbReference>